<dbReference type="GO" id="GO:0003677">
    <property type="term" value="F:DNA binding"/>
    <property type="evidence" value="ECO:0007669"/>
    <property type="project" value="UniProtKB-UniRule"/>
</dbReference>
<evidence type="ECO:0000256" key="6">
    <source>
        <dbReference type="RuleBase" id="RU000682"/>
    </source>
</evidence>
<dbReference type="InterPro" id="IPR001356">
    <property type="entry name" value="HD"/>
</dbReference>
<keyword evidence="5 6" id="KW-0371">Homeobox</keyword>
<keyword evidence="5 6" id="KW-0539">Nucleus</keyword>
<accession>A0A8T2NVW1</accession>
<dbReference type="Pfam" id="PF00046">
    <property type="entry name" value="Homeodomain"/>
    <property type="match status" value="1"/>
</dbReference>
<evidence type="ECO:0000256" key="3">
    <source>
        <dbReference type="ARBA" id="ARBA00019432"/>
    </source>
</evidence>
<dbReference type="PANTHER" id="PTHR47409:SF1">
    <property type="entry name" value="HOMEOBOX PROTEIN PROPHET OF PIT-1"/>
    <property type="match status" value="1"/>
</dbReference>
<dbReference type="Gene3D" id="1.10.10.60">
    <property type="entry name" value="Homeodomain-like"/>
    <property type="match status" value="1"/>
</dbReference>
<keyword evidence="5 6" id="KW-0238">DNA-binding</keyword>
<comment type="function">
    <text evidence="1">Possibly involved in the ontogenesis of pituitary gonadotropes, as well as somatotropes, lactotropes and caudomedial thyrotropes.</text>
</comment>
<dbReference type="AlphaFoldDB" id="A0A8T2NVW1"/>
<dbReference type="InterPro" id="IPR042412">
    <property type="entry name" value="PROP1"/>
</dbReference>
<reference evidence="9" key="1">
    <citation type="thesis" date="2021" institute="BYU ScholarsArchive" country="Provo, UT, USA">
        <title>Applications of and Algorithms for Genome Assembly and Genomic Analyses with an Emphasis on Marine Teleosts.</title>
        <authorList>
            <person name="Pickett B.D."/>
        </authorList>
    </citation>
    <scope>NUCLEOTIDE SEQUENCE</scope>
    <source>
        <strain evidence="9">HI-2016</strain>
    </source>
</reference>
<feature type="domain" description="Homeobox" evidence="8">
    <location>
        <begin position="62"/>
        <end position="122"/>
    </location>
</feature>
<dbReference type="SUPFAM" id="SSF46689">
    <property type="entry name" value="Homeodomain-like"/>
    <property type="match status" value="1"/>
</dbReference>
<sequence>MRGWRFGVTDPSKSGVFDRDASNVASLPDILTTLMAQRTSVMGKCPQQPNIYSDITAVSSSAARRRHRTTFSQEQLEHLEVAFGQNHYPDIYCREELARVTKLNEARIQNRRAKQRKQERATQKALSVGMLPGCGGLMGGMCVPPSGAGRPYQYPHSLSHIPRLSSMLSHGSYAHPTPGSQFSCSAATSPQPRPHEDWYNQLRTMGAPAPSLAAPILSLASMSGLEPTNHWS</sequence>
<evidence type="ECO:0000256" key="4">
    <source>
        <dbReference type="ARBA" id="ARBA00030888"/>
    </source>
</evidence>
<dbReference type="PROSITE" id="PS50071">
    <property type="entry name" value="HOMEOBOX_2"/>
    <property type="match status" value="1"/>
</dbReference>
<comment type="similarity">
    <text evidence="2">Belongs to the paired homeobox family.</text>
</comment>
<feature type="DNA-binding region" description="Homeobox" evidence="5">
    <location>
        <begin position="64"/>
        <end position="123"/>
    </location>
</feature>
<proteinExistence type="inferred from homology"/>
<dbReference type="InterPro" id="IPR009057">
    <property type="entry name" value="Homeodomain-like_sf"/>
</dbReference>
<evidence type="ECO:0000256" key="2">
    <source>
        <dbReference type="ARBA" id="ARBA00005733"/>
    </source>
</evidence>
<keyword evidence="10" id="KW-1185">Reference proteome</keyword>
<dbReference type="GO" id="GO:0005634">
    <property type="term" value="C:nucleus"/>
    <property type="evidence" value="ECO:0007669"/>
    <property type="project" value="UniProtKB-SubCell"/>
</dbReference>
<evidence type="ECO:0000256" key="1">
    <source>
        <dbReference type="ARBA" id="ARBA00002030"/>
    </source>
</evidence>
<comment type="subcellular location">
    <subcellularLocation>
        <location evidence="5 6">Nucleus</location>
    </subcellularLocation>
</comment>
<gene>
    <name evidence="9" type="ORF">JZ751_011155</name>
</gene>
<dbReference type="PANTHER" id="PTHR47409">
    <property type="entry name" value="HOMEOBOX PROTEIN PROPHET OF PIT-1"/>
    <property type="match status" value="1"/>
</dbReference>
<evidence type="ECO:0000256" key="7">
    <source>
        <dbReference type="SAM" id="MobiDB-lite"/>
    </source>
</evidence>
<evidence type="ECO:0000259" key="8">
    <source>
        <dbReference type="PROSITE" id="PS50071"/>
    </source>
</evidence>
<dbReference type="EMBL" id="JAFBMS010000020">
    <property type="protein sequence ID" value="KAG9344485.1"/>
    <property type="molecule type" value="Genomic_DNA"/>
</dbReference>
<dbReference type="Proteomes" id="UP000824540">
    <property type="component" value="Unassembled WGS sequence"/>
</dbReference>
<dbReference type="GO" id="GO:0000981">
    <property type="term" value="F:DNA-binding transcription factor activity, RNA polymerase II-specific"/>
    <property type="evidence" value="ECO:0007669"/>
    <property type="project" value="InterPro"/>
</dbReference>
<organism evidence="9 10">
    <name type="scientific">Albula glossodonta</name>
    <name type="common">roundjaw bonefish</name>
    <dbReference type="NCBI Taxonomy" id="121402"/>
    <lineage>
        <taxon>Eukaryota</taxon>
        <taxon>Metazoa</taxon>
        <taxon>Chordata</taxon>
        <taxon>Craniata</taxon>
        <taxon>Vertebrata</taxon>
        <taxon>Euteleostomi</taxon>
        <taxon>Actinopterygii</taxon>
        <taxon>Neopterygii</taxon>
        <taxon>Teleostei</taxon>
        <taxon>Albuliformes</taxon>
        <taxon>Albulidae</taxon>
        <taxon>Albula</taxon>
    </lineage>
</organism>
<comment type="caution">
    <text evidence="9">The sequence shown here is derived from an EMBL/GenBank/DDBJ whole genome shotgun (WGS) entry which is preliminary data.</text>
</comment>
<protein>
    <recommendedName>
        <fullName evidence="3">Homeobox protein prophet of Pit-1</fullName>
    </recommendedName>
    <alternativeName>
        <fullName evidence="4">Pituitary-specific homeodomain factor</fullName>
    </alternativeName>
</protein>
<dbReference type="CDD" id="cd00086">
    <property type="entry name" value="homeodomain"/>
    <property type="match status" value="1"/>
</dbReference>
<evidence type="ECO:0000256" key="5">
    <source>
        <dbReference type="PROSITE-ProRule" id="PRU00108"/>
    </source>
</evidence>
<evidence type="ECO:0000313" key="9">
    <source>
        <dbReference type="EMBL" id="KAG9344485.1"/>
    </source>
</evidence>
<feature type="region of interest" description="Disordered" evidence="7">
    <location>
        <begin position="179"/>
        <end position="198"/>
    </location>
</feature>
<feature type="compositionally biased region" description="Polar residues" evidence="7">
    <location>
        <begin position="179"/>
        <end position="190"/>
    </location>
</feature>
<dbReference type="OrthoDB" id="6159439at2759"/>
<dbReference type="GO" id="GO:0021983">
    <property type="term" value="P:pituitary gland development"/>
    <property type="evidence" value="ECO:0007669"/>
    <property type="project" value="InterPro"/>
</dbReference>
<evidence type="ECO:0000313" key="10">
    <source>
        <dbReference type="Proteomes" id="UP000824540"/>
    </source>
</evidence>
<dbReference type="SMART" id="SM00389">
    <property type="entry name" value="HOX"/>
    <property type="match status" value="1"/>
</dbReference>
<name>A0A8T2NVW1_9TELE</name>